<dbReference type="InterPro" id="IPR014001">
    <property type="entry name" value="Helicase_ATP-bd"/>
</dbReference>
<dbReference type="PANTHER" id="PTHR45766:SF6">
    <property type="entry name" value="SWI_SNF-RELATED MATRIX-ASSOCIATED ACTIN-DEPENDENT REGULATOR OF CHROMATIN SUBFAMILY A-LIKE PROTEIN 1"/>
    <property type="match status" value="1"/>
</dbReference>
<dbReference type="SMART" id="SM00306">
    <property type="entry name" value="HintN"/>
    <property type="match status" value="1"/>
</dbReference>
<dbReference type="PROSITE" id="PS50817">
    <property type="entry name" value="INTEIN_N_TER"/>
    <property type="match status" value="1"/>
</dbReference>
<dbReference type="InterPro" id="IPR003587">
    <property type="entry name" value="Hint_dom_N"/>
</dbReference>
<comment type="caution">
    <text evidence="3">The sequence shown here is derived from an EMBL/GenBank/DDBJ whole genome shotgun (WGS) entry which is preliminary data.</text>
</comment>
<dbReference type="InterPro" id="IPR036844">
    <property type="entry name" value="Hint_dom_sf"/>
</dbReference>
<accession>A0A0F8YDD6</accession>
<dbReference type="Gene3D" id="3.40.50.10810">
    <property type="entry name" value="Tandem AAA-ATPase domain"/>
    <property type="match status" value="1"/>
</dbReference>
<dbReference type="InterPro" id="IPR027417">
    <property type="entry name" value="P-loop_NTPase"/>
</dbReference>
<dbReference type="GO" id="GO:0006281">
    <property type="term" value="P:DNA repair"/>
    <property type="evidence" value="ECO:0007669"/>
    <property type="project" value="TreeGrafter"/>
</dbReference>
<dbReference type="EMBL" id="LAZR01057598">
    <property type="protein sequence ID" value="KKK71730.1"/>
    <property type="molecule type" value="Genomic_DNA"/>
</dbReference>
<gene>
    <name evidence="3" type="ORF">LCGC14_2910990</name>
</gene>
<protein>
    <recommendedName>
        <fullName evidence="2">Helicase ATP-binding domain-containing protein</fullName>
    </recommendedName>
</protein>
<dbReference type="CDD" id="cd00081">
    <property type="entry name" value="Hint"/>
    <property type="match status" value="1"/>
</dbReference>
<dbReference type="Pfam" id="PF00176">
    <property type="entry name" value="SNF2-rel_dom"/>
    <property type="match status" value="1"/>
</dbReference>
<reference evidence="3" key="1">
    <citation type="journal article" date="2015" name="Nature">
        <title>Complex archaea that bridge the gap between prokaryotes and eukaryotes.</title>
        <authorList>
            <person name="Spang A."/>
            <person name="Saw J.H."/>
            <person name="Jorgensen S.L."/>
            <person name="Zaremba-Niedzwiedzka K."/>
            <person name="Martijn J."/>
            <person name="Lind A.E."/>
            <person name="van Eijk R."/>
            <person name="Schleper C."/>
            <person name="Guy L."/>
            <person name="Ettema T.J."/>
        </authorList>
    </citation>
    <scope>NUCLEOTIDE SEQUENCE</scope>
</reference>
<feature type="domain" description="Helicase ATP-binding" evidence="2">
    <location>
        <begin position="1"/>
        <end position="83"/>
    </location>
</feature>
<keyword evidence="1" id="KW-0378">Hydrolase</keyword>
<sequence>RKKPCKNQCEGYPGPWDRSECPIHSTTWNILVVDECHKIKNKRTQRAKAVNAIKARQRLYLTGTPIVNRPVELWPIISMLDPATFSDFFKFAKRYCNPPDAPVWMGDFTFKPLGLVKVGDEVIGWELAAPGRRSVKGIRRQVLTKTRVTHILRRRAPIVRVTLASGSVIRCTADHRWLSGRSNNSQYVFVTAKPKRKLVKVIDMPAGLQAKDVMDAGYLGGIYDGEGTWPRISQYCSQNPDVCLRVERALSRLRLPYSKGEEGFSVLGGRQSAVNFANWCRPAKRKWLESRILTGRFREPDEVVSIEPDGEGEVLALTTETGNYVVWGYASKNCNARQRAFGWDFTGSSHLDELQDKLRGSIMVRRLKKDVLSELPPKIRQVI</sequence>
<dbReference type="InterPro" id="IPR038718">
    <property type="entry name" value="SNF2-like_sf"/>
</dbReference>
<name>A0A0F8YDD6_9ZZZZ</name>
<dbReference type="InterPro" id="IPR000330">
    <property type="entry name" value="SNF2_N"/>
</dbReference>
<evidence type="ECO:0000256" key="1">
    <source>
        <dbReference type="ARBA" id="ARBA00022801"/>
    </source>
</evidence>
<dbReference type="GO" id="GO:0016787">
    <property type="term" value="F:hydrolase activity"/>
    <property type="evidence" value="ECO:0007669"/>
    <property type="project" value="UniProtKB-KW"/>
</dbReference>
<evidence type="ECO:0000259" key="2">
    <source>
        <dbReference type="PROSITE" id="PS51192"/>
    </source>
</evidence>
<dbReference type="GO" id="GO:0005524">
    <property type="term" value="F:ATP binding"/>
    <property type="evidence" value="ECO:0007669"/>
    <property type="project" value="InterPro"/>
</dbReference>
<dbReference type="GO" id="GO:0016539">
    <property type="term" value="P:intein-mediated protein splicing"/>
    <property type="evidence" value="ECO:0007669"/>
    <property type="project" value="InterPro"/>
</dbReference>
<organism evidence="3">
    <name type="scientific">marine sediment metagenome</name>
    <dbReference type="NCBI Taxonomy" id="412755"/>
    <lineage>
        <taxon>unclassified sequences</taxon>
        <taxon>metagenomes</taxon>
        <taxon>ecological metagenomes</taxon>
    </lineage>
</organism>
<dbReference type="PANTHER" id="PTHR45766">
    <property type="entry name" value="DNA ANNEALING HELICASE AND ENDONUCLEASE ZRANB3 FAMILY MEMBER"/>
    <property type="match status" value="1"/>
</dbReference>
<dbReference type="Gene3D" id="2.170.16.10">
    <property type="entry name" value="Hedgehog/Intein (Hint) domain"/>
    <property type="match status" value="1"/>
</dbReference>
<dbReference type="GO" id="GO:0031297">
    <property type="term" value="P:replication fork processing"/>
    <property type="evidence" value="ECO:0007669"/>
    <property type="project" value="TreeGrafter"/>
</dbReference>
<dbReference type="InterPro" id="IPR006141">
    <property type="entry name" value="Intein_N"/>
</dbReference>
<dbReference type="PROSITE" id="PS51192">
    <property type="entry name" value="HELICASE_ATP_BIND_1"/>
    <property type="match status" value="1"/>
</dbReference>
<evidence type="ECO:0000313" key="3">
    <source>
        <dbReference type="EMBL" id="KKK71730.1"/>
    </source>
</evidence>
<dbReference type="SUPFAM" id="SSF52540">
    <property type="entry name" value="P-loop containing nucleoside triphosphate hydrolases"/>
    <property type="match status" value="1"/>
</dbReference>
<dbReference type="AlphaFoldDB" id="A0A0F8YDD6"/>
<feature type="non-terminal residue" evidence="3">
    <location>
        <position position="1"/>
    </location>
</feature>
<feature type="non-terminal residue" evidence="3">
    <location>
        <position position="383"/>
    </location>
</feature>
<dbReference type="SUPFAM" id="SSF51294">
    <property type="entry name" value="Hedgehog/intein (Hint) domain"/>
    <property type="match status" value="1"/>
</dbReference>
<proteinExistence type="predicted"/>